<feature type="non-terminal residue" evidence="2">
    <location>
        <position position="1"/>
    </location>
</feature>
<accession>X6P5W9</accession>
<name>X6P5W9_RETFI</name>
<evidence type="ECO:0000313" key="3">
    <source>
        <dbReference type="Proteomes" id="UP000023152"/>
    </source>
</evidence>
<feature type="region of interest" description="Disordered" evidence="1">
    <location>
        <begin position="240"/>
        <end position="289"/>
    </location>
</feature>
<gene>
    <name evidence="2" type="ORF">RFI_03584</name>
</gene>
<sequence length="439" mass="49448">DDDDDDDDDEDDEDDNDDEANNLADDQSDGYESDTKSQIRSPKNNDCVRSTMSMCSEYGTFVYTDQMMDEELCKKHPSEKEFHSNNNNKNNNNNNNTGGSDIDADIDTNTDDESNSPNNNHHGKTHNVTEHNKSESDTDSGRDTNVEEDDNNNNNDDDHDDDNDGGNANDDIDTGAETDHYNDNNNRDNKNVDTSITKHKTFSGTMSLNVMGSATQLEIRRLDNKDSMVEPSIFHEHNSTYTEYDGNHLSSPKRHGKSSGFKKKTKPKTTDEESIATSIATNPNRDSPILATPLRHPKPTQMASLTLQAHSNAYSTTIVYHDDDNDNDVKDKHPVSLKKKKSKRSIYDIGMKNVRLTVIPFNHKKDKQKVESTQKGERIVDSVVSEPLSSNNKNIKTGEKWDKLTEQERVKILLKLYHMPNVSNGLSVRWNCGTPSNED</sequence>
<feature type="compositionally biased region" description="Acidic residues" evidence="1">
    <location>
        <begin position="102"/>
        <end position="114"/>
    </location>
</feature>
<feature type="compositionally biased region" description="Basic and acidic residues" evidence="1">
    <location>
        <begin position="127"/>
        <end position="145"/>
    </location>
</feature>
<dbReference type="Proteomes" id="UP000023152">
    <property type="component" value="Unassembled WGS sequence"/>
</dbReference>
<feature type="compositionally biased region" description="Low complexity" evidence="1">
    <location>
        <begin position="85"/>
        <end position="96"/>
    </location>
</feature>
<feature type="compositionally biased region" description="Basic residues" evidence="1">
    <location>
        <begin position="251"/>
        <end position="267"/>
    </location>
</feature>
<feature type="region of interest" description="Disordered" evidence="1">
    <location>
        <begin position="1"/>
        <end position="49"/>
    </location>
</feature>
<evidence type="ECO:0000256" key="1">
    <source>
        <dbReference type="SAM" id="MobiDB-lite"/>
    </source>
</evidence>
<reference evidence="2 3" key="1">
    <citation type="journal article" date="2013" name="Curr. Biol.">
        <title>The Genome of the Foraminiferan Reticulomyxa filosa.</title>
        <authorList>
            <person name="Glockner G."/>
            <person name="Hulsmann N."/>
            <person name="Schleicher M."/>
            <person name="Noegel A.A."/>
            <person name="Eichinger L."/>
            <person name="Gallinger C."/>
            <person name="Pawlowski J."/>
            <person name="Sierra R."/>
            <person name="Euteneuer U."/>
            <person name="Pillet L."/>
            <person name="Moustafa A."/>
            <person name="Platzer M."/>
            <person name="Groth M."/>
            <person name="Szafranski K."/>
            <person name="Schliwa M."/>
        </authorList>
    </citation>
    <scope>NUCLEOTIDE SEQUENCE [LARGE SCALE GENOMIC DNA]</scope>
</reference>
<feature type="compositionally biased region" description="Acidic residues" evidence="1">
    <location>
        <begin position="1"/>
        <end position="32"/>
    </location>
</feature>
<feature type="region of interest" description="Disordered" evidence="1">
    <location>
        <begin position="74"/>
        <end position="194"/>
    </location>
</feature>
<organism evidence="2 3">
    <name type="scientific">Reticulomyxa filosa</name>
    <dbReference type="NCBI Taxonomy" id="46433"/>
    <lineage>
        <taxon>Eukaryota</taxon>
        <taxon>Sar</taxon>
        <taxon>Rhizaria</taxon>
        <taxon>Retaria</taxon>
        <taxon>Foraminifera</taxon>
        <taxon>Monothalamids</taxon>
        <taxon>Reticulomyxidae</taxon>
        <taxon>Reticulomyxa</taxon>
    </lineage>
</organism>
<dbReference type="AlphaFoldDB" id="X6P5W9"/>
<protein>
    <submittedName>
        <fullName evidence="2">Uncharacterized protein</fullName>
    </submittedName>
</protein>
<feature type="compositionally biased region" description="Basic and acidic residues" evidence="1">
    <location>
        <begin position="74"/>
        <end position="83"/>
    </location>
</feature>
<proteinExistence type="predicted"/>
<keyword evidence="3" id="KW-1185">Reference proteome</keyword>
<dbReference type="EMBL" id="ASPP01003331">
    <property type="protein sequence ID" value="ETO33518.1"/>
    <property type="molecule type" value="Genomic_DNA"/>
</dbReference>
<comment type="caution">
    <text evidence="2">The sequence shown here is derived from an EMBL/GenBank/DDBJ whole genome shotgun (WGS) entry which is preliminary data.</text>
</comment>
<feature type="compositionally biased region" description="Acidic residues" evidence="1">
    <location>
        <begin position="146"/>
        <end position="176"/>
    </location>
</feature>
<feature type="compositionally biased region" description="Basic and acidic residues" evidence="1">
    <location>
        <begin position="177"/>
        <end position="191"/>
    </location>
</feature>
<feature type="compositionally biased region" description="Polar residues" evidence="1">
    <location>
        <begin position="275"/>
        <end position="285"/>
    </location>
</feature>
<feature type="compositionally biased region" description="Polar residues" evidence="1">
    <location>
        <begin position="36"/>
        <end position="49"/>
    </location>
</feature>
<evidence type="ECO:0000313" key="2">
    <source>
        <dbReference type="EMBL" id="ETO33518.1"/>
    </source>
</evidence>